<dbReference type="PROSITE" id="PS51257">
    <property type="entry name" value="PROKAR_LIPOPROTEIN"/>
    <property type="match status" value="1"/>
</dbReference>
<feature type="signal peptide" evidence="1">
    <location>
        <begin position="1"/>
        <end position="30"/>
    </location>
</feature>
<dbReference type="Proteomes" id="UP001163283">
    <property type="component" value="Chromosome"/>
</dbReference>
<dbReference type="Pfam" id="PF13540">
    <property type="entry name" value="RCC1_2"/>
    <property type="match status" value="1"/>
</dbReference>
<dbReference type="PANTHER" id="PTHR45982">
    <property type="entry name" value="REGULATOR OF CHROMOSOME CONDENSATION"/>
    <property type="match status" value="1"/>
</dbReference>
<dbReference type="PANTHER" id="PTHR45982:SF1">
    <property type="entry name" value="REGULATOR OF CHROMOSOME CONDENSATION"/>
    <property type="match status" value="1"/>
</dbReference>
<dbReference type="InterPro" id="IPR051553">
    <property type="entry name" value="Ran_GTPase-activating"/>
</dbReference>
<dbReference type="Proteomes" id="UP001163632">
    <property type="component" value="Chromosome"/>
</dbReference>
<evidence type="ECO:0000313" key="2">
    <source>
        <dbReference type="EMBL" id="UZA03146.1"/>
    </source>
</evidence>
<dbReference type="AlphaFoldDB" id="A0AAQ2Q3S2"/>
<name>A0AAQ2Q3S2_MORBO</name>
<sequence>MSNSMKDVFYQTLPTRALSALFLCLSVALTACNDKYPKANMPDTPLEQPLEIIIEPKKVAMTATTAVGIKDDGTLWTWGTDYLLRKTKTGQDPTPTKIEGITDVVAVSGGIGHILMLKKDGSVWGWGSNYDGYVDPNDDSNFIDEPRKIEGVGEVVDVVAGIGDSFFLTKQGEVYTISENEKGWINGVNQPNKVPTKIPNLTNIVRFGSLGNVSVALNSQGEIYTTGVDWQGLGREVVERHDHDEIAFYPANKVELPHKAVDFL</sequence>
<dbReference type="RefSeq" id="WP_162860330.1">
    <property type="nucleotide sequence ID" value="NZ_CP030241.1"/>
</dbReference>
<evidence type="ECO:0000313" key="5">
    <source>
        <dbReference type="Proteomes" id="UP001163632"/>
    </source>
</evidence>
<dbReference type="InterPro" id="IPR009091">
    <property type="entry name" value="RCC1/BLIP-II"/>
</dbReference>
<accession>A0AAQ2Q3S2</accession>
<gene>
    <name evidence="2" type="ORF">LP092_14650</name>
    <name evidence="3" type="ORF">LP129_00725</name>
</gene>
<keyword evidence="5" id="KW-1185">Reference proteome</keyword>
<organism evidence="3 4">
    <name type="scientific">Moraxella bovis</name>
    <dbReference type="NCBI Taxonomy" id="476"/>
    <lineage>
        <taxon>Bacteria</taxon>
        <taxon>Pseudomonadati</taxon>
        <taxon>Pseudomonadota</taxon>
        <taxon>Gammaproteobacteria</taxon>
        <taxon>Moraxellales</taxon>
        <taxon>Moraxellaceae</taxon>
        <taxon>Moraxella</taxon>
    </lineage>
</organism>
<reference evidence="3 4" key="1">
    <citation type="journal article" date="2022" name="BMC Microbiol.">
        <title>Whole genome sequencing of Moraxella bovis strains from North America reveals two genotypes with different genetic determinants.</title>
        <authorList>
            <person name="Wynn E.L."/>
            <person name="Hille M.M."/>
            <person name="Loy J.D."/>
            <person name="Schuller G."/>
            <person name="Kuhn K.L."/>
            <person name="Dickey A.M."/>
            <person name="Bono J.L."/>
            <person name="Clawson M.L."/>
        </authorList>
    </citation>
    <scope>NUCLEOTIDE SEQUENCE [LARGE SCALE GENOMIC DNA]</scope>
    <source>
        <strain evidence="2">SAM102599</strain>
        <strain evidence="3 4">SAM57978</strain>
    </source>
</reference>
<feature type="chain" id="PRO_5042836444" description="Cell cycle control protein" evidence="1">
    <location>
        <begin position="31"/>
        <end position="264"/>
    </location>
</feature>
<proteinExistence type="predicted"/>
<dbReference type="EMBL" id="CP087830">
    <property type="protein sequence ID" value="UZA03146.1"/>
    <property type="molecule type" value="Genomic_DNA"/>
</dbReference>
<dbReference type="GeneID" id="77187267"/>
<evidence type="ECO:0000256" key="1">
    <source>
        <dbReference type="SAM" id="SignalP"/>
    </source>
</evidence>
<dbReference type="PROSITE" id="PS50012">
    <property type="entry name" value="RCC1_3"/>
    <property type="match status" value="2"/>
</dbReference>
<evidence type="ECO:0008006" key="6">
    <source>
        <dbReference type="Google" id="ProtNLM"/>
    </source>
</evidence>
<protein>
    <recommendedName>
        <fullName evidence="6">Cell cycle control protein</fullName>
    </recommendedName>
</protein>
<dbReference type="PROSITE" id="PS00626">
    <property type="entry name" value="RCC1_2"/>
    <property type="match status" value="1"/>
</dbReference>
<evidence type="ECO:0000313" key="3">
    <source>
        <dbReference type="EMBL" id="UZA51727.1"/>
    </source>
</evidence>
<evidence type="ECO:0000313" key="4">
    <source>
        <dbReference type="Proteomes" id="UP001163283"/>
    </source>
</evidence>
<dbReference type="EMBL" id="CP087781">
    <property type="protein sequence ID" value="UZA51727.1"/>
    <property type="molecule type" value="Genomic_DNA"/>
</dbReference>
<dbReference type="InterPro" id="IPR000408">
    <property type="entry name" value="Reg_chr_condens"/>
</dbReference>
<dbReference type="Gene3D" id="2.130.10.30">
    <property type="entry name" value="Regulator of chromosome condensation 1/beta-lactamase-inhibitor protein II"/>
    <property type="match status" value="1"/>
</dbReference>
<dbReference type="SUPFAM" id="SSF50985">
    <property type="entry name" value="RCC1/BLIP-II"/>
    <property type="match status" value="1"/>
</dbReference>
<keyword evidence="1" id="KW-0732">Signal</keyword>